<gene>
    <name evidence="2" type="ORF">WMG39_09880</name>
</gene>
<dbReference type="Proteomes" id="UP001384579">
    <property type="component" value="Unassembled WGS sequence"/>
</dbReference>
<comment type="caution">
    <text evidence="2">The sequence shown here is derived from an EMBL/GenBank/DDBJ whole genome shotgun (WGS) entry which is preliminary data.</text>
</comment>
<feature type="region of interest" description="Disordered" evidence="1">
    <location>
        <begin position="16"/>
        <end position="40"/>
    </location>
</feature>
<evidence type="ECO:0000256" key="1">
    <source>
        <dbReference type="SAM" id="MobiDB-lite"/>
    </source>
</evidence>
<dbReference type="RefSeq" id="WP_340523741.1">
    <property type="nucleotide sequence ID" value="NZ_JBBLXS010000098.1"/>
</dbReference>
<dbReference type="EMBL" id="JBBLXS010000098">
    <property type="protein sequence ID" value="MEK0185168.1"/>
    <property type="molecule type" value="Genomic_DNA"/>
</dbReference>
<accession>A0ABU8YLZ6</accession>
<organism evidence="2 3">
    <name type="scientific">Microcoleus anatoxicus PTRS2</name>
    <dbReference type="NCBI Taxonomy" id="2705321"/>
    <lineage>
        <taxon>Bacteria</taxon>
        <taxon>Bacillati</taxon>
        <taxon>Cyanobacteriota</taxon>
        <taxon>Cyanophyceae</taxon>
        <taxon>Oscillatoriophycideae</taxon>
        <taxon>Oscillatoriales</taxon>
        <taxon>Microcoleaceae</taxon>
        <taxon>Microcoleus</taxon>
        <taxon>Microcoleus anatoxicus</taxon>
    </lineage>
</organism>
<protein>
    <submittedName>
        <fullName evidence="2">Uncharacterized protein</fullName>
    </submittedName>
</protein>
<evidence type="ECO:0000313" key="3">
    <source>
        <dbReference type="Proteomes" id="UP001384579"/>
    </source>
</evidence>
<name>A0ABU8YLZ6_9CYAN</name>
<sequence length="290" mass="29761">MRSAPRQLDPANITIVNGKGETSAPSMGGELDTATESSSTTISEVQLEQMSAGSNVVLEATNNIILQDLADNRLGLQARTGDSVTFNAGGVFFVNDPKDSIETQGGNINIFASSISVGGLNAKGGNIALTASGIDLRGDRGSVSSAGGTIRLQPDDDRAIRIGGTGDILGILDLTAGDIGNIQLGFINAQSGSAGSGGNVDITTKGLFRSNNVFNDISGNNSSISTAGGGNRGAIVIRHSGGSDRPFVIGSDGENGTRGSINAGLKIKPHYLRCLWSWSPSCHPIEDNLF</sequence>
<keyword evidence="3" id="KW-1185">Reference proteome</keyword>
<evidence type="ECO:0000313" key="2">
    <source>
        <dbReference type="EMBL" id="MEK0185168.1"/>
    </source>
</evidence>
<reference evidence="2 3" key="1">
    <citation type="journal article" date="2020" name="Harmful Algae">
        <title>Molecular and morphological characterization of a novel dihydroanatoxin-a producing Microcoleus species (cyanobacteria) from the Russian River, California, USA.</title>
        <authorList>
            <person name="Conklin K.Y."/>
            <person name="Stancheva R."/>
            <person name="Otten T.G."/>
            <person name="Fadness R."/>
            <person name="Boyer G.L."/>
            <person name="Read B."/>
            <person name="Zhang X."/>
            <person name="Sheath R.G."/>
        </authorList>
    </citation>
    <scope>NUCLEOTIDE SEQUENCE [LARGE SCALE GENOMIC DNA]</scope>
    <source>
        <strain evidence="2 3">PTRS2</strain>
    </source>
</reference>
<proteinExistence type="predicted"/>